<dbReference type="VEuPathDB" id="FungiDB:MCYG_02081"/>
<organism evidence="3 4">
    <name type="scientific">Arthroderma otae (strain ATCC MYA-4605 / CBS 113480)</name>
    <name type="common">Microsporum canis</name>
    <dbReference type="NCBI Taxonomy" id="554155"/>
    <lineage>
        <taxon>Eukaryota</taxon>
        <taxon>Fungi</taxon>
        <taxon>Dikarya</taxon>
        <taxon>Ascomycota</taxon>
        <taxon>Pezizomycotina</taxon>
        <taxon>Eurotiomycetes</taxon>
        <taxon>Eurotiomycetidae</taxon>
        <taxon>Onygenales</taxon>
        <taxon>Arthrodermataceae</taxon>
        <taxon>Microsporum</taxon>
    </lineage>
</organism>
<dbReference type="OMA" id="DWRKAND"/>
<evidence type="ECO:0000256" key="1">
    <source>
        <dbReference type="SAM" id="MobiDB-lite"/>
    </source>
</evidence>
<dbReference type="SUPFAM" id="SSF46938">
    <property type="entry name" value="CRAL/TRIO N-terminal domain"/>
    <property type="match status" value="1"/>
</dbReference>
<dbReference type="InterPro" id="IPR036865">
    <property type="entry name" value="CRAL-TRIO_dom_sf"/>
</dbReference>
<feature type="region of interest" description="Disordered" evidence="1">
    <location>
        <begin position="1"/>
        <end position="38"/>
    </location>
</feature>
<feature type="compositionally biased region" description="Polar residues" evidence="1">
    <location>
        <begin position="1"/>
        <end position="27"/>
    </location>
</feature>
<gene>
    <name evidence="3" type="ORF">MCYG_02081</name>
</gene>
<dbReference type="Gene3D" id="3.40.525.10">
    <property type="entry name" value="CRAL-TRIO lipid binding domain"/>
    <property type="match status" value="1"/>
</dbReference>
<proteinExistence type="predicted"/>
<dbReference type="SMART" id="SM00516">
    <property type="entry name" value="SEC14"/>
    <property type="match status" value="1"/>
</dbReference>
<dbReference type="EMBL" id="DS995702">
    <property type="protein sequence ID" value="EEQ29262.1"/>
    <property type="molecule type" value="Genomic_DNA"/>
</dbReference>
<feature type="domain" description="CRAL-TRIO" evidence="2">
    <location>
        <begin position="118"/>
        <end position="311"/>
    </location>
</feature>
<dbReference type="AlphaFoldDB" id="C5FIJ3"/>
<dbReference type="SUPFAM" id="SSF52087">
    <property type="entry name" value="CRAL/TRIO domain"/>
    <property type="match status" value="1"/>
</dbReference>
<dbReference type="InterPro" id="IPR011074">
    <property type="entry name" value="CRAL/TRIO_N_dom"/>
</dbReference>
<dbReference type="InterPro" id="IPR001251">
    <property type="entry name" value="CRAL-TRIO_dom"/>
</dbReference>
<dbReference type="Gene3D" id="1.10.8.20">
    <property type="entry name" value="N-terminal domain of phosphatidylinositol transfer protein sec14p"/>
    <property type="match status" value="1"/>
</dbReference>
<dbReference type="Proteomes" id="UP000002035">
    <property type="component" value="Unassembled WGS sequence"/>
</dbReference>
<reference evidence="4" key="1">
    <citation type="journal article" date="2012" name="MBio">
        <title>Comparative genome analysis of Trichophyton rubrum and related dermatophytes reveals candidate genes involved in infection.</title>
        <authorList>
            <person name="Martinez D.A."/>
            <person name="Oliver B.G."/>
            <person name="Graeser Y."/>
            <person name="Goldberg J.M."/>
            <person name="Li W."/>
            <person name="Martinez-Rossi N.M."/>
            <person name="Monod M."/>
            <person name="Shelest E."/>
            <person name="Barton R.C."/>
            <person name="Birch E."/>
            <person name="Brakhage A.A."/>
            <person name="Chen Z."/>
            <person name="Gurr S.J."/>
            <person name="Heiman D."/>
            <person name="Heitman J."/>
            <person name="Kosti I."/>
            <person name="Rossi A."/>
            <person name="Saif S."/>
            <person name="Samalova M."/>
            <person name="Saunders C.W."/>
            <person name="Shea T."/>
            <person name="Summerbell R.C."/>
            <person name="Xu J."/>
            <person name="Young S."/>
            <person name="Zeng Q."/>
            <person name="Birren B.W."/>
            <person name="Cuomo C.A."/>
            <person name="White T.C."/>
        </authorList>
    </citation>
    <scope>NUCLEOTIDE SEQUENCE [LARGE SCALE GENOMIC DNA]</scope>
    <source>
        <strain evidence="4">ATCC MYA-4605 / CBS 113480</strain>
    </source>
</reference>
<dbReference type="Pfam" id="PF00650">
    <property type="entry name" value="CRAL_TRIO"/>
    <property type="match status" value="1"/>
</dbReference>
<sequence>MSLEETTNQAKQPQLNKQETNQSTASALPSEPLSGHLNHLSDKQSEALGAFKKECVARNIYTPAGEGVKASHDDSTLLRFLRARRFDVNGALAQFQATEEWRKENQIDALYENFDVDSYEEARKVYPQWTGRRDRRGIPVYVYTIKHLNSKNMTAYSSSAASTATSATHTSSKVPARLLRLFALYENMVRFVLPLCSNLDRPNPETPIVNTTNIVDITGVGLKQFWNLKGHMQDASTLATAHYPETLDRIFIIGAPVFFPTVWGWIKRWFDPGTTSKIFILTAAEVQPTLSSFIDAKNIPKRYGGELEWDWGDMPNLDEPARAIAGSLEKVGQYADLPEDGEAAKDAETRKANFVKGPVVVHDDKIDVYGSVKGESRRKSLPLHLSQDEKGAEIIGQEQSGESDSTVQLSNDLEKVALSCNDENTAPTTNVVTPA</sequence>
<dbReference type="GeneID" id="9229201"/>
<dbReference type="Pfam" id="PF03765">
    <property type="entry name" value="CRAL_TRIO_N"/>
    <property type="match status" value="1"/>
</dbReference>
<dbReference type="PANTHER" id="PTHR45657">
    <property type="entry name" value="CRAL-TRIO DOMAIN-CONTAINING PROTEIN YKL091C-RELATED"/>
    <property type="match status" value="1"/>
</dbReference>
<dbReference type="PANTHER" id="PTHR45657:SF3">
    <property type="entry name" value="TRANSPORTER, PUTATIVE (AFU_ORTHOLOGUE AFUA_5G09260)-RELATED"/>
    <property type="match status" value="1"/>
</dbReference>
<dbReference type="STRING" id="554155.C5FIJ3"/>
<name>C5FIJ3_ARTOC</name>
<dbReference type="HOGENOM" id="CLU_014001_4_0_1"/>
<evidence type="ECO:0000313" key="3">
    <source>
        <dbReference type="EMBL" id="EEQ29262.1"/>
    </source>
</evidence>
<accession>C5FIJ3</accession>
<keyword evidence="4" id="KW-1185">Reference proteome</keyword>
<dbReference type="eggNOG" id="KOG1471">
    <property type="taxonomic scope" value="Eukaryota"/>
</dbReference>
<evidence type="ECO:0000313" key="4">
    <source>
        <dbReference type="Proteomes" id="UP000002035"/>
    </source>
</evidence>
<evidence type="ECO:0000259" key="2">
    <source>
        <dbReference type="PROSITE" id="PS50191"/>
    </source>
</evidence>
<dbReference type="CDD" id="cd00170">
    <property type="entry name" value="SEC14"/>
    <property type="match status" value="1"/>
</dbReference>
<dbReference type="OrthoDB" id="30289at2759"/>
<dbReference type="PROSITE" id="PS50191">
    <property type="entry name" value="CRAL_TRIO"/>
    <property type="match status" value="1"/>
</dbReference>
<dbReference type="InterPro" id="IPR051026">
    <property type="entry name" value="PI/PC_transfer"/>
</dbReference>
<dbReference type="RefSeq" id="XP_002849147.1">
    <property type="nucleotide sequence ID" value="XM_002849101.1"/>
</dbReference>
<protein>
    <submittedName>
        <fullName evidence="3">CRAL/TRIO domain-containing protein</fullName>
    </submittedName>
</protein>
<dbReference type="SMART" id="SM01100">
    <property type="entry name" value="CRAL_TRIO_N"/>
    <property type="match status" value="1"/>
</dbReference>
<dbReference type="InterPro" id="IPR036273">
    <property type="entry name" value="CRAL/TRIO_N_dom_sf"/>
</dbReference>